<comment type="caution">
    <text evidence="1">The sequence shown here is derived from an EMBL/GenBank/DDBJ whole genome shotgun (WGS) entry which is preliminary data.</text>
</comment>
<sequence length="166" mass="18351">MAAANFLQISPFSSSPTIPNTITSPPLSLLPHCTSLRELKQIQALTIKSHLQNDITVLTKIISCCAFHPSATFMDHARQLFDQILQPDIVVFNSMACGYFRFNAPLQAILLFPDILCSGIVPGDYTFPSLLKACAMQALRHCKKVNNCIALLPNLVSTITYMYVPH</sequence>
<name>A0AAW0J049_QUESU</name>
<dbReference type="Gene3D" id="1.25.40.10">
    <property type="entry name" value="Tetratricopeptide repeat domain"/>
    <property type="match status" value="1"/>
</dbReference>
<proteinExistence type="predicted"/>
<evidence type="ECO:0000313" key="1">
    <source>
        <dbReference type="EMBL" id="KAK7819892.1"/>
    </source>
</evidence>
<dbReference type="InterPro" id="IPR011990">
    <property type="entry name" value="TPR-like_helical_dom_sf"/>
</dbReference>
<protein>
    <submittedName>
        <fullName evidence="1">Pentatricopeptide repeat-containing protein</fullName>
    </submittedName>
</protein>
<dbReference type="GO" id="GO:0009451">
    <property type="term" value="P:RNA modification"/>
    <property type="evidence" value="ECO:0007669"/>
    <property type="project" value="InterPro"/>
</dbReference>
<organism evidence="1 2">
    <name type="scientific">Quercus suber</name>
    <name type="common">Cork oak</name>
    <dbReference type="NCBI Taxonomy" id="58331"/>
    <lineage>
        <taxon>Eukaryota</taxon>
        <taxon>Viridiplantae</taxon>
        <taxon>Streptophyta</taxon>
        <taxon>Embryophyta</taxon>
        <taxon>Tracheophyta</taxon>
        <taxon>Spermatophyta</taxon>
        <taxon>Magnoliopsida</taxon>
        <taxon>eudicotyledons</taxon>
        <taxon>Gunneridae</taxon>
        <taxon>Pentapetalae</taxon>
        <taxon>rosids</taxon>
        <taxon>fabids</taxon>
        <taxon>Fagales</taxon>
        <taxon>Fagaceae</taxon>
        <taxon>Quercus</taxon>
    </lineage>
</organism>
<reference evidence="1 2" key="1">
    <citation type="journal article" date="2018" name="Sci. Data">
        <title>The draft genome sequence of cork oak.</title>
        <authorList>
            <person name="Ramos A.M."/>
            <person name="Usie A."/>
            <person name="Barbosa P."/>
            <person name="Barros P.M."/>
            <person name="Capote T."/>
            <person name="Chaves I."/>
            <person name="Simoes F."/>
            <person name="Abreu I."/>
            <person name="Carrasquinho I."/>
            <person name="Faro C."/>
            <person name="Guimaraes J.B."/>
            <person name="Mendonca D."/>
            <person name="Nobrega F."/>
            <person name="Rodrigues L."/>
            <person name="Saibo N.J.M."/>
            <person name="Varela M.C."/>
            <person name="Egas C."/>
            <person name="Matos J."/>
            <person name="Miguel C.M."/>
            <person name="Oliveira M.M."/>
            <person name="Ricardo C.P."/>
            <person name="Goncalves S."/>
        </authorList>
    </citation>
    <scope>NUCLEOTIDE SEQUENCE [LARGE SCALE GENOMIC DNA]</scope>
    <source>
        <strain evidence="2">cv. HL8</strain>
    </source>
</reference>
<gene>
    <name evidence="1" type="primary">PCMP-H26_0</name>
    <name evidence="1" type="ORF">CFP56_039473</name>
</gene>
<dbReference type="GO" id="GO:0003723">
    <property type="term" value="F:RNA binding"/>
    <property type="evidence" value="ECO:0007669"/>
    <property type="project" value="InterPro"/>
</dbReference>
<dbReference type="Proteomes" id="UP000237347">
    <property type="component" value="Unassembled WGS sequence"/>
</dbReference>
<evidence type="ECO:0000313" key="2">
    <source>
        <dbReference type="Proteomes" id="UP000237347"/>
    </source>
</evidence>
<dbReference type="InterPro" id="IPR046960">
    <property type="entry name" value="PPR_At4g14850-like_plant"/>
</dbReference>
<dbReference type="PANTHER" id="PTHR47926">
    <property type="entry name" value="PENTATRICOPEPTIDE REPEAT-CONTAINING PROTEIN"/>
    <property type="match status" value="1"/>
</dbReference>
<dbReference type="AlphaFoldDB" id="A0AAW0J049"/>
<keyword evidence="2" id="KW-1185">Reference proteome</keyword>
<accession>A0AAW0J049</accession>
<dbReference type="EMBL" id="PKMF04000761">
    <property type="protein sequence ID" value="KAK7819892.1"/>
    <property type="molecule type" value="Genomic_DNA"/>
</dbReference>